<evidence type="ECO:0000256" key="5">
    <source>
        <dbReference type="ARBA" id="ARBA00023136"/>
    </source>
</evidence>
<dbReference type="Proteomes" id="UP000579281">
    <property type="component" value="Unassembled WGS sequence"/>
</dbReference>
<name>A0A841KY71_9FIRM</name>
<keyword evidence="5 6" id="KW-0472">Membrane</keyword>
<keyword evidence="2" id="KW-1003">Cell membrane</keyword>
<evidence type="ECO:0000259" key="7">
    <source>
        <dbReference type="Pfam" id="PF06271"/>
    </source>
</evidence>
<proteinExistence type="predicted"/>
<evidence type="ECO:0000256" key="4">
    <source>
        <dbReference type="ARBA" id="ARBA00022989"/>
    </source>
</evidence>
<evidence type="ECO:0000256" key="1">
    <source>
        <dbReference type="ARBA" id="ARBA00004651"/>
    </source>
</evidence>
<dbReference type="PANTHER" id="PTHR36115">
    <property type="entry name" value="PROLINE-RICH ANTIGEN HOMOLOG-RELATED"/>
    <property type="match status" value="1"/>
</dbReference>
<keyword evidence="9" id="KW-1185">Reference proteome</keyword>
<reference evidence="8 9" key="1">
    <citation type="submission" date="2020-08" db="EMBL/GenBank/DDBJ databases">
        <title>Genomic Encyclopedia of Type Strains, Phase IV (KMG-IV): sequencing the most valuable type-strain genomes for metagenomic binning, comparative biology and taxonomic classification.</title>
        <authorList>
            <person name="Goeker M."/>
        </authorList>
    </citation>
    <scope>NUCLEOTIDE SEQUENCE [LARGE SCALE GENOMIC DNA]</scope>
    <source>
        <strain evidence="8 9">DSM 103526</strain>
    </source>
</reference>
<feature type="transmembrane region" description="Helical" evidence="6">
    <location>
        <begin position="53"/>
        <end position="71"/>
    </location>
</feature>
<dbReference type="AlphaFoldDB" id="A0A841KY71"/>
<organism evidence="8 9">
    <name type="scientific">Anaerosolibacter carboniphilus</name>
    <dbReference type="NCBI Taxonomy" id="1417629"/>
    <lineage>
        <taxon>Bacteria</taxon>
        <taxon>Bacillati</taxon>
        <taxon>Bacillota</taxon>
        <taxon>Clostridia</taxon>
        <taxon>Peptostreptococcales</taxon>
        <taxon>Thermotaleaceae</taxon>
        <taxon>Anaerosolibacter</taxon>
    </lineage>
</organism>
<dbReference type="EMBL" id="JACHEN010000046">
    <property type="protein sequence ID" value="MBB6218716.1"/>
    <property type="molecule type" value="Genomic_DNA"/>
</dbReference>
<comment type="caution">
    <text evidence="8">The sequence shown here is derived from an EMBL/GenBank/DDBJ whole genome shotgun (WGS) entry which is preliminary data.</text>
</comment>
<dbReference type="Pfam" id="PF06271">
    <property type="entry name" value="RDD"/>
    <property type="match status" value="1"/>
</dbReference>
<keyword evidence="3 6" id="KW-0812">Transmembrane</keyword>
<evidence type="ECO:0000256" key="2">
    <source>
        <dbReference type="ARBA" id="ARBA00022475"/>
    </source>
</evidence>
<dbReference type="InterPro" id="IPR010432">
    <property type="entry name" value="RDD"/>
</dbReference>
<feature type="transmembrane region" description="Helical" evidence="6">
    <location>
        <begin position="130"/>
        <end position="151"/>
    </location>
</feature>
<gene>
    <name evidence="8" type="ORF">HNQ80_004891</name>
</gene>
<dbReference type="RefSeq" id="WP_184313439.1">
    <property type="nucleotide sequence ID" value="NZ_JACHEN010000046.1"/>
</dbReference>
<sequence>MDTHETIKNETISEVEYVGFWKRVLASILDIIILSPVLFFYMKHYIYFMENKLFLPVLLYTILSYCFQVFFQVRYGGTPGKLITKIRIVNDNGQYISVLQSLTRLSPQLVSTILSFIANFFILNGVVNRILLLIVNLFTFFFLIDVLAVVFNKKKRAIHDYIANTYVVTKQSLNEVKEDSIDLI</sequence>
<evidence type="ECO:0000256" key="3">
    <source>
        <dbReference type="ARBA" id="ARBA00022692"/>
    </source>
</evidence>
<feature type="domain" description="RDD" evidence="7">
    <location>
        <begin position="17"/>
        <end position="164"/>
    </location>
</feature>
<keyword evidence="4 6" id="KW-1133">Transmembrane helix</keyword>
<dbReference type="GO" id="GO:0005886">
    <property type="term" value="C:plasma membrane"/>
    <property type="evidence" value="ECO:0007669"/>
    <property type="project" value="UniProtKB-SubCell"/>
</dbReference>
<protein>
    <submittedName>
        <fullName evidence="8">Putative RDD family membrane protein YckC</fullName>
    </submittedName>
</protein>
<comment type="subcellular location">
    <subcellularLocation>
        <location evidence="1">Cell membrane</location>
        <topology evidence="1">Multi-pass membrane protein</topology>
    </subcellularLocation>
</comment>
<accession>A0A841KY71</accession>
<feature type="transmembrane region" description="Helical" evidence="6">
    <location>
        <begin position="20"/>
        <end position="41"/>
    </location>
</feature>
<evidence type="ECO:0000313" key="8">
    <source>
        <dbReference type="EMBL" id="MBB6218716.1"/>
    </source>
</evidence>
<evidence type="ECO:0000256" key="6">
    <source>
        <dbReference type="SAM" id="Phobius"/>
    </source>
</evidence>
<evidence type="ECO:0000313" key="9">
    <source>
        <dbReference type="Proteomes" id="UP000579281"/>
    </source>
</evidence>
<dbReference type="InterPro" id="IPR051791">
    <property type="entry name" value="Pra-immunoreactive"/>
</dbReference>
<dbReference type="PANTHER" id="PTHR36115:SF4">
    <property type="entry name" value="MEMBRANE PROTEIN"/>
    <property type="match status" value="1"/>
</dbReference>